<organism evidence="2 3">
    <name type="scientific">Linnemannia schmuckeri</name>
    <dbReference type="NCBI Taxonomy" id="64567"/>
    <lineage>
        <taxon>Eukaryota</taxon>
        <taxon>Fungi</taxon>
        <taxon>Fungi incertae sedis</taxon>
        <taxon>Mucoromycota</taxon>
        <taxon>Mortierellomycotina</taxon>
        <taxon>Mortierellomycetes</taxon>
        <taxon>Mortierellales</taxon>
        <taxon>Mortierellaceae</taxon>
        <taxon>Linnemannia</taxon>
    </lineage>
</organism>
<dbReference type="EMBL" id="JAAAUQ010000121">
    <property type="protein sequence ID" value="KAF9154357.1"/>
    <property type="molecule type" value="Genomic_DNA"/>
</dbReference>
<evidence type="ECO:0000256" key="1">
    <source>
        <dbReference type="SAM" id="MobiDB-lite"/>
    </source>
</evidence>
<dbReference type="Proteomes" id="UP000748756">
    <property type="component" value="Unassembled WGS sequence"/>
</dbReference>
<keyword evidence="3" id="KW-1185">Reference proteome</keyword>
<comment type="caution">
    <text evidence="2">The sequence shown here is derived from an EMBL/GenBank/DDBJ whole genome shotgun (WGS) entry which is preliminary data.</text>
</comment>
<dbReference type="OrthoDB" id="10663913at2759"/>
<proteinExistence type="predicted"/>
<feature type="region of interest" description="Disordered" evidence="1">
    <location>
        <begin position="135"/>
        <end position="184"/>
    </location>
</feature>
<sequence>MSARRFADVQALATVGANVSRKFMGLEIQNLKSYAATSSLLKKSSSVTITATASSGASTEANSTTTTTTTQGSTAAARTYKPPATSWIDQLFTSPTPIKAATTVSGQRPIVSNSEEPSLLDPEFLATPAAHGYTSRPTVTTIIPPPPPSSFSPTPLSPSGSEYTPASSSGTGSLTGGTTKGGMKEIPVNRDALETLLRESKWLDSMAAEDTTGLNWGTADLEREWVKRERLGPGMVVYESLNGMREDGEVLEEDVLKEEVGRFDFSSEDEKLVKMGAGAGQAVVRDASSVASGSGSEAPYEAPIAPTMTTTTTATRMEVPEERVVEPILKASTALGVPEVDPLTQFTEQEIRAEQVKQNLTAAAMPTSRVSRLLHYGGQEIETNI</sequence>
<gene>
    <name evidence="2" type="ORF">BG015_001200</name>
</gene>
<evidence type="ECO:0000313" key="2">
    <source>
        <dbReference type="EMBL" id="KAF9154357.1"/>
    </source>
</evidence>
<reference evidence="2" key="1">
    <citation type="journal article" date="2020" name="Fungal Divers.">
        <title>Resolving the Mortierellaceae phylogeny through synthesis of multi-gene phylogenetics and phylogenomics.</title>
        <authorList>
            <person name="Vandepol N."/>
            <person name="Liber J."/>
            <person name="Desiro A."/>
            <person name="Na H."/>
            <person name="Kennedy M."/>
            <person name="Barry K."/>
            <person name="Grigoriev I.V."/>
            <person name="Miller A.N."/>
            <person name="O'Donnell K."/>
            <person name="Stajich J.E."/>
            <person name="Bonito G."/>
        </authorList>
    </citation>
    <scope>NUCLEOTIDE SEQUENCE</scope>
    <source>
        <strain evidence="2">NRRL 6426</strain>
    </source>
</reference>
<feature type="region of interest" description="Disordered" evidence="1">
    <location>
        <begin position="53"/>
        <end position="79"/>
    </location>
</feature>
<accession>A0A9P5S656</accession>
<feature type="compositionally biased region" description="Low complexity" evidence="1">
    <location>
        <begin position="151"/>
        <end position="172"/>
    </location>
</feature>
<protein>
    <submittedName>
        <fullName evidence="2">Uncharacterized protein</fullName>
    </submittedName>
</protein>
<dbReference type="AlphaFoldDB" id="A0A9P5S656"/>
<evidence type="ECO:0000313" key="3">
    <source>
        <dbReference type="Proteomes" id="UP000748756"/>
    </source>
</evidence>
<name>A0A9P5S656_9FUNG</name>